<gene>
    <name evidence="3" type="ORF">GB883_13115</name>
</gene>
<reference evidence="3 4" key="1">
    <citation type="submission" date="2019-10" db="EMBL/GenBank/DDBJ databases">
        <title>Georgenia wutianyii sp. nov. and Georgenia yuyongxinii sp. nov. isolated from plateau pika (Ochotona curzoniae) in the Qinghai-Tibet plateau of China.</title>
        <authorList>
            <person name="Tian Z."/>
        </authorList>
    </citation>
    <scope>NUCLEOTIDE SEQUENCE [LARGE SCALE GENOMIC DNA]</scope>
    <source>
        <strain evidence="3 4">DSM 21501</strain>
    </source>
</reference>
<proteinExistence type="predicted"/>
<protein>
    <recommendedName>
        <fullName evidence="2">DUF7144 domain-containing protein</fullName>
    </recommendedName>
</protein>
<keyword evidence="1" id="KW-0472">Membrane</keyword>
<dbReference type="OrthoDB" id="4482242at2"/>
<feature type="domain" description="DUF7144" evidence="2">
    <location>
        <begin position="1"/>
        <end position="114"/>
    </location>
</feature>
<sequence>MITFAGVMMIMVGAFHIFAGLVALFERTFYLSTPNYLITVNTTTWGWIHIALGVIVLLAGIALLTGQEWARVVAVVLAVLSAIANFTFIPYYPIWSLTIIALDTFVIWALVSHGNEYKATD</sequence>
<feature type="transmembrane region" description="Helical" evidence="1">
    <location>
        <begin position="45"/>
        <end position="64"/>
    </location>
</feature>
<keyword evidence="1" id="KW-1133">Transmembrane helix</keyword>
<dbReference type="Proteomes" id="UP000451860">
    <property type="component" value="Unassembled WGS sequence"/>
</dbReference>
<keyword evidence="4" id="KW-1185">Reference proteome</keyword>
<dbReference type="EMBL" id="WHJE01000062">
    <property type="protein sequence ID" value="KAE8763657.1"/>
    <property type="molecule type" value="Genomic_DNA"/>
</dbReference>
<dbReference type="InterPro" id="IPR055568">
    <property type="entry name" value="DUF7144"/>
</dbReference>
<evidence type="ECO:0000256" key="1">
    <source>
        <dbReference type="SAM" id="Phobius"/>
    </source>
</evidence>
<accession>A0A7J5UMS9</accession>
<dbReference type="AlphaFoldDB" id="A0A7J5UMS9"/>
<keyword evidence="1" id="KW-0812">Transmembrane</keyword>
<evidence type="ECO:0000313" key="4">
    <source>
        <dbReference type="Proteomes" id="UP000451860"/>
    </source>
</evidence>
<organism evidence="3 4">
    <name type="scientific">Georgenia thermotolerans</name>
    <dbReference type="NCBI Taxonomy" id="527326"/>
    <lineage>
        <taxon>Bacteria</taxon>
        <taxon>Bacillati</taxon>
        <taxon>Actinomycetota</taxon>
        <taxon>Actinomycetes</taxon>
        <taxon>Micrococcales</taxon>
        <taxon>Bogoriellaceae</taxon>
        <taxon>Georgenia</taxon>
    </lineage>
</organism>
<name>A0A7J5UMS9_9MICO</name>
<feature type="transmembrane region" description="Helical" evidence="1">
    <location>
        <begin position="7"/>
        <end position="25"/>
    </location>
</feature>
<dbReference type="Pfam" id="PF23636">
    <property type="entry name" value="DUF7144"/>
    <property type="match status" value="1"/>
</dbReference>
<evidence type="ECO:0000313" key="3">
    <source>
        <dbReference type="EMBL" id="KAE8763657.1"/>
    </source>
</evidence>
<feature type="transmembrane region" description="Helical" evidence="1">
    <location>
        <begin position="69"/>
        <end position="88"/>
    </location>
</feature>
<evidence type="ECO:0000259" key="2">
    <source>
        <dbReference type="Pfam" id="PF23636"/>
    </source>
</evidence>
<comment type="caution">
    <text evidence="3">The sequence shown here is derived from an EMBL/GenBank/DDBJ whole genome shotgun (WGS) entry which is preliminary data.</text>
</comment>